<evidence type="ECO:0000256" key="10">
    <source>
        <dbReference type="ARBA" id="ARBA00023170"/>
    </source>
</evidence>
<feature type="region of interest" description="Disordered" evidence="12">
    <location>
        <begin position="1118"/>
        <end position="1141"/>
    </location>
</feature>
<comment type="similarity">
    <text evidence="2">Belongs to the phytochrome family.</text>
</comment>
<dbReference type="PROSITE" id="PS50109">
    <property type="entry name" value="HIS_KIN"/>
    <property type="match status" value="1"/>
</dbReference>
<feature type="compositionally biased region" description="Polar residues" evidence="12">
    <location>
        <begin position="22"/>
        <end position="34"/>
    </location>
</feature>
<dbReference type="InterPro" id="IPR013654">
    <property type="entry name" value="PAS_2"/>
</dbReference>
<dbReference type="InterPro" id="IPR013767">
    <property type="entry name" value="PAS_fold"/>
</dbReference>
<keyword evidence="18" id="KW-1185">Reference proteome</keyword>
<keyword evidence="6" id="KW-0677">Repeat</keyword>
<organism evidence="17 18">
    <name type="scientific">Sesamum angolense</name>
    <dbReference type="NCBI Taxonomy" id="2727404"/>
    <lineage>
        <taxon>Eukaryota</taxon>
        <taxon>Viridiplantae</taxon>
        <taxon>Streptophyta</taxon>
        <taxon>Embryophyta</taxon>
        <taxon>Tracheophyta</taxon>
        <taxon>Spermatophyta</taxon>
        <taxon>Magnoliopsida</taxon>
        <taxon>eudicotyledons</taxon>
        <taxon>Gunneridae</taxon>
        <taxon>Pentapetalae</taxon>
        <taxon>asterids</taxon>
        <taxon>lamiids</taxon>
        <taxon>Lamiales</taxon>
        <taxon>Pedaliaceae</taxon>
        <taxon>Sesamum</taxon>
    </lineage>
</organism>
<gene>
    <name evidence="17" type="ORF">Sango_0553000</name>
</gene>
<dbReference type="Pfam" id="PF00989">
    <property type="entry name" value="PAS"/>
    <property type="match status" value="3"/>
</dbReference>
<proteinExistence type="inferred from homology"/>
<keyword evidence="8" id="KW-0805">Transcription regulation</keyword>
<dbReference type="InterPro" id="IPR043150">
    <property type="entry name" value="Phytochrome_PHY_sf"/>
</dbReference>
<dbReference type="GO" id="GO:0009584">
    <property type="term" value="P:detection of visible light"/>
    <property type="evidence" value="ECO:0007669"/>
    <property type="project" value="InterPro"/>
</dbReference>
<dbReference type="InterPro" id="IPR036890">
    <property type="entry name" value="HATPase_C_sf"/>
</dbReference>
<dbReference type="Gene3D" id="3.30.565.10">
    <property type="entry name" value="Histidine kinase-like ATPase, C-terminal domain"/>
    <property type="match status" value="1"/>
</dbReference>
<dbReference type="Pfam" id="PF07714">
    <property type="entry name" value="PK_Tyr_Ser-Thr"/>
    <property type="match status" value="1"/>
</dbReference>
<keyword evidence="10" id="KW-0675">Receptor</keyword>
<dbReference type="SMART" id="SM00387">
    <property type="entry name" value="HATPase_c"/>
    <property type="match status" value="1"/>
</dbReference>
<sequence>MATSGSRGTHANDYYSQALPEVQTQAQSSGTEQIHSQHHHASNNITSINRGGGDSMTKAVAQYTLDARLHAVFEQSGESGKSFDYSQSIRNTNQSVPEQQITAYLSKMQRGGRIQPFGCMIAVDDSSFRVLAYSENAREMLGLTPQSVPTLERPDILTIGTDVRTLFTPSSSVLLERAFGAREITLLNPIWIHSKNSGKPFYAILHRIDVGTVIDLEPARTEDPALSIAGAVQSQKLAVRAISHLQSLPGGDIKLLCDTVVDSVRELTGYDRVMVYKFHEDEHGEVVAESKRSDLEPYIGLHYPSTDIPQASRFFFRQNRVRMIMDCHATPINVIQDEALMQPLCLVGSTLRAPHGCHAQYMANMGSIASLTLAVIINGNDEDGVRGRNSMRLWGLVVGHHTSARYIPFPLRYACEFLMQAFGLQLNMELQLASQLLEKHVLRTQTLLCDMLLRDSPTGIVTQSPSIMDLVKCDGAALYYQGNYHPLGGSHSRRCSLWNGCCIHHFKRFFVLVPIHTAKEIKWGGAKHHPQDKDDGQRMHPRSSFKAFLEVVKSRSLPWENAEIDAIHSLQLILRDSFGDADAGNSNAVVPAQAGNLELQGMDELSSVAKEMVRLIETATAPIFAVGVEGRINGWNTKVAELTGLSVEEALEVLGKEDKNVELRLKTFGTETSDYKAIVHSPNPLIPPIFASDENTYCSEWNTAMEKLTGWSRGDVIGKMLVGEIFGSCCRLKGPDAMTKFMIVLHNAIGGQDTDKFPFSFFDRDGKYVQALLSANRKVNMEGQIIGAFCFMQIASPELQQTLTVQRQTEKKCVSKMKELAYICQELRNPLSGIQFTNSLLEATNLTEDQKQLLETTATCEKQMLKIVKDVNLVNIEDGSLELEKAEFVLGSVIDAVVSQVMLLLRERGLQLVRDIPEEVKTLVVYGDQVRIQQILADFLRNMVYHAPSPGWVGMQLKPSLKQISDGITVAHNEFRIICPGEGLPPQLVQDMFHSNGWVTQEGLALSMSRKFLKLMNGEVRIVFVKSASLNLLLWVEVLLVEVVIFLIFKIRILKGSGSFVPMENTTTESAPPRSSDLPPAEELLKKIQELEIGHAQLKQEMSKLITSSTAEIMAADRHHKQRSHSISPQRAPRRRAGGGDGNVMAAWKKGSASFRHSSPLQRESRNGDAWGGGGGGGPAAVRFTDKQYLNILQAMGQAVHIFEPNCRIIYWNRTAENLYGYSAAEALGQDAIELLIDSRDFAVASNIVDRVTTGENWTGQFPVKNKRGERFLVVATNTPFYDDDGTLVGIICVSSDARPFQQSNSVMAVPRDLENDASFRRPRNIASAKLGLDPQQPLQAAIASKISNLASKVSNKVKSKMRHAENYSDREGGSGDSHHSDHGYSDAAMSDHREDAASSGASTPRGDIHHSPFGVFSGGSHEENSPGKPSRDSGDETEGKARISRILTSKAEALIGKKGLTWPWKGNERDGTEPKSSRFAWPWLQNDQENEVGQQKSAAPSLKSENQITETNRTANNDASGSWSSSVNVNSTSSASSCGSTNSSAVNKVDMDTDCLDYEILWEDLTIGEQIGQGSCGIVYHALWYGSDVAVKVFSKQEYSDDVIFSFRQEVALMKRLRHPNILLFMGAVTSPQRLCIVTEFLPRGSLFRLLQRNTPKLEWRRRIHMALDIARGMNYLHHCNPPIVHRDLKSSNLLVDKNWTVKPQWMAPEVLRNEPSDEKSDLYSFGVILWELVTQKIPWESLNSMQVIGAVGFMNQRLEIPKDVDPQWASIIESCWHSEPRCRPSFQELVDKLKELQRQYAIQYQAGRAVAGDASHKEL</sequence>
<dbReference type="PROSITE" id="PS00245">
    <property type="entry name" value="PHYTOCHROME_1"/>
    <property type="match status" value="1"/>
</dbReference>
<feature type="domain" description="Protein kinase" evidence="13">
    <location>
        <begin position="1566"/>
        <end position="1798"/>
    </location>
</feature>
<dbReference type="InterPro" id="IPR000719">
    <property type="entry name" value="Prot_kinase_dom"/>
</dbReference>
<dbReference type="SUPFAM" id="SSF55781">
    <property type="entry name" value="GAF domain-like"/>
    <property type="match status" value="2"/>
</dbReference>
<dbReference type="PRINTS" id="PR01033">
    <property type="entry name" value="PHYTOCHROME"/>
</dbReference>
<dbReference type="PANTHER" id="PTHR47876:SF3">
    <property type="entry name" value="PHYTOCHROME 1"/>
    <property type="match status" value="1"/>
</dbReference>
<evidence type="ECO:0000256" key="7">
    <source>
        <dbReference type="ARBA" id="ARBA00022991"/>
    </source>
</evidence>
<comment type="subunit">
    <text evidence="3">Homodimer.</text>
</comment>
<evidence type="ECO:0000256" key="8">
    <source>
        <dbReference type="ARBA" id="ARBA00023015"/>
    </source>
</evidence>
<dbReference type="CDD" id="cd00130">
    <property type="entry name" value="PAS"/>
    <property type="match status" value="2"/>
</dbReference>
<dbReference type="Gene3D" id="3.30.200.20">
    <property type="entry name" value="Phosphorylase Kinase, domain 1"/>
    <property type="match status" value="1"/>
</dbReference>
<dbReference type="Pfam" id="PF00360">
    <property type="entry name" value="PHY"/>
    <property type="match status" value="2"/>
</dbReference>
<feature type="compositionally biased region" description="Basic and acidic residues" evidence="12">
    <location>
        <begin position="1363"/>
        <end position="1397"/>
    </location>
</feature>
<dbReference type="SMART" id="SM00220">
    <property type="entry name" value="S_TKc"/>
    <property type="match status" value="1"/>
</dbReference>
<dbReference type="FunFam" id="3.30.450.20:FF:000034">
    <property type="entry name" value="Phytochrome"/>
    <property type="match status" value="1"/>
</dbReference>
<dbReference type="SUPFAM" id="SSF47384">
    <property type="entry name" value="Homodimeric domain of signal transducing histidine kinase"/>
    <property type="match status" value="1"/>
</dbReference>
<dbReference type="GO" id="GO:0000155">
    <property type="term" value="F:phosphorelay sensor kinase activity"/>
    <property type="evidence" value="ECO:0007669"/>
    <property type="project" value="InterPro"/>
</dbReference>
<dbReference type="PROSITE" id="PS00108">
    <property type="entry name" value="PROTEIN_KINASE_ST"/>
    <property type="match status" value="1"/>
</dbReference>
<evidence type="ECO:0000259" key="15">
    <source>
        <dbReference type="PROSITE" id="PS50109"/>
    </source>
</evidence>
<comment type="function">
    <text evidence="1">Regulatory photoreceptor which exists in two forms that are reversibly interconvertible by light: the Pr form that absorbs maximally in the red region of the spectrum and the Pfr form that absorbs maximally in the far-red region. Photoconversion of Pr to Pfr induces an array of morphogenic responses, whereas reconversion of Pfr to Pr cancels the induction of those responses. Pfr controls the expression of a number of nuclear genes including those encoding the small subunit of ribulose-bisphosphate carboxylase, chlorophyll A/B binding protein, protochlorophyllide reductase, rRNA, etc. It also controls the expression of its own gene(s) in a negative feedback fashion.</text>
</comment>
<dbReference type="InterPro" id="IPR013516">
    <property type="entry name" value="Phyto_chromo_BS"/>
</dbReference>
<feature type="region of interest" description="Disordered" evidence="12">
    <location>
        <begin position="22"/>
        <end position="53"/>
    </location>
</feature>
<dbReference type="NCBIfam" id="TIGR00229">
    <property type="entry name" value="sensory_box"/>
    <property type="match status" value="1"/>
</dbReference>
<evidence type="ECO:0000256" key="11">
    <source>
        <dbReference type="SAM" id="Coils"/>
    </source>
</evidence>
<dbReference type="SUPFAM" id="SSF55785">
    <property type="entry name" value="PYP-like sensor domain (PAS domain)"/>
    <property type="match status" value="3"/>
</dbReference>
<dbReference type="InterPro" id="IPR000014">
    <property type="entry name" value="PAS"/>
</dbReference>
<feature type="domain" description="PAS" evidence="16">
    <location>
        <begin position="674"/>
        <end position="726"/>
    </location>
</feature>
<evidence type="ECO:0000259" key="16">
    <source>
        <dbReference type="PROSITE" id="PS50112"/>
    </source>
</evidence>
<dbReference type="InterPro" id="IPR008271">
    <property type="entry name" value="Ser/Thr_kinase_AS"/>
</dbReference>
<evidence type="ECO:0000313" key="17">
    <source>
        <dbReference type="EMBL" id="KAK4405465.1"/>
    </source>
</evidence>
<dbReference type="Pfam" id="PF02518">
    <property type="entry name" value="HATPase_c"/>
    <property type="match status" value="1"/>
</dbReference>
<feature type="coiled-coil region" evidence="11">
    <location>
        <begin position="1081"/>
        <end position="1108"/>
    </location>
</feature>
<feature type="domain" description="PAS" evidence="16">
    <location>
        <begin position="1185"/>
        <end position="1256"/>
    </location>
</feature>
<keyword evidence="4" id="KW-0600">Photoreceptor protein</keyword>
<dbReference type="SUPFAM" id="SSF56112">
    <property type="entry name" value="Protein kinase-like (PK-like)"/>
    <property type="match status" value="1"/>
</dbReference>
<reference evidence="17" key="1">
    <citation type="submission" date="2020-06" db="EMBL/GenBank/DDBJ databases">
        <authorList>
            <person name="Li T."/>
            <person name="Hu X."/>
            <person name="Zhang T."/>
            <person name="Song X."/>
            <person name="Zhang H."/>
            <person name="Dai N."/>
            <person name="Sheng W."/>
            <person name="Hou X."/>
            <person name="Wei L."/>
        </authorList>
    </citation>
    <scope>NUCLEOTIDE SEQUENCE</scope>
    <source>
        <strain evidence="17">K16</strain>
        <tissue evidence="17">Leaf</tissue>
    </source>
</reference>
<feature type="domain" description="Phytochrome chromophore attachment site" evidence="14">
    <location>
        <begin position="252"/>
        <end position="420"/>
    </location>
</feature>
<feature type="domain" description="PAS" evidence="16">
    <location>
        <begin position="608"/>
        <end position="651"/>
    </location>
</feature>
<dbReference type="GO" id="GO:0009881">
    <property type="term" value="F:photoreceptor activity"/>
    <property type="evidence" value="ECO:0007669"/>
    <property type="project" value="UniProtKB-KW"/>
</dbReference>
<keyword evidence="7" id="KW-0157">Chromophore</keyword>
<keyword evidence="9" id="KW-0804">Transcription</keyword>
<dbReference type="PANTHER" id="PTHR47876">
    <property type="entry name" value="OS08G0260000 PROTEIN"/>
    <property type="match status" value="1"/>
</dbReference>
<dbReference type="FunFam" id="3.30.200.20:FF:000329">
    <property type="entry name" value="PAS domain-containing protein tyrosine kinase"/>
    <property type="match status" value="1"/>
</dbReference>
<dbReference type="Gene3D" id="3.30.450.20">
    <property type="entry name" value="PAS domain"/>
    <property type="match status" value="3"/>
</dbReference>
<dbReference type="SMART" id="SM00065">
    <property type="entry name" value="GAF"/>
    <property type="match status" value="1"/>
</dbReference>
<dbReference type="Pfam" id="PF00512">
    <property type="entry name" value="HisKA"/>
    <property type="match status" value="1"/>
</dbReference>
<dbReference type="InterPro" id="IPR001245">
    <property type="entry name" value="Ser-Thr/Tyr_kinase_cat_dom"/>
</dbReference>
<dbReference type="Gene3D" id="1.10.287.130">
    <property type="match status" value="1"/>
</dbReference>
<evidence type="ECO:0000256" key="4">
    <source>
        <dbReference type="ARBA" id="ARBA00022543"/>
    </source>
</evidence>
<dbReference type="SMART" id="SM00086">
    <property type="entry name" value="PAC"/>
    <property type="match status" value="2"/>
</dbReference>
<dbReference type="InterPro" id="IPR003661">
    <property type="entry name" value="HisK_dim/P_dom"/>
</dbReference>
<accession>A0AAE1X571</accession>
<dbReference type="InterPro" id="IPR029016">
    <property type="entry name" value="GAF-like_dom_sf"/>
</dbReference>
<evidence type="ECO:0000313" key="18">
    <source>
        <dbReference type="Proteomes" id="UP001289374"/>
    </source>
</evidence>
<evidence type="ECO:0000256" key="3">
    <source>
        <dbReference type="ARBA" id="ARBA00011738"/>
    </source>
</evidence>
<feature type="region of interest" description="Disordered" evidence="12">
    <location>
        <begin position="1355"/>
        <end position="1442"/>
    </location>
</feature>
<dbReference type="GO" id="GO:0006355">
    <property type="term" value="P:regulation of DNA-templated transcription"/>
    <property type="evidence" value="ECO:0007669"/>
    <property type="project" value="InterPro"/>
</dbReference>
<evidence type="ECO:0000259" key="13">
    <source>
        <dbReference type="PROSITE" id="PS50011"/>
    </source>
</evidence>
<evidence type="ECO:0000256" key="6">
    <source>
        <dbReference type="ARBA" id="ARBA00022737"/>
    </source>
</evidence>
<dbReference type="InterPro" id="IPR013515">
    <property type="entry name" value="Phytochrome_cen-reg"/>
</dbReference>
<keyword evidence="11" id="KW-0175">Coiled coil</keyword>
<name>A0AAE1X571_9LAMI</name>
<dbReference type="GO" id="GO:0005524">
    <property type="term" value="F:ATP binding"/>
    <property type="evidence" value="ECO:0007669"/>
    <property type="project" value="InterPro"/>
</dbReference>
<dbReference type="InterPro" id="IPR035965">
    <property type="entry name" value="PAS-like_dom_sf"/>
</dbReference>
<dbReference type="InterPro" id="IPR016132">
    <property type="entry name" value="Phyto_chromo_attachment"/>
</dbReference>
<dbReference type="SUPFAM" id="SSF55874">
    <property type="entry name" value="ATPase domain of HSP90 chaperone/DNA topoisomerase II/histidine kinase"/>
    <property type="match status" value="1"/>
</dbReference>
<dbReference type="Gene3D" id="3.30.450.40">
    <property type="match status" value="1"/>
</dbReference>
<dbReference type="InterPro" id="IPR011009">
    <property type="entry name" value="Kinase-like_dom_sf"/>
</dbReference>
<dbReference type="PROSITE" id="PS50112">
    <property type="entry name" value="PAS"/>
    <property type="match status" value="3"/>
</dbReference>
<dbReference type="InterPro" id="IPR001294">
    <property type="entry name" value="Phytochrome"/>
</dbReference>
<feature type="domain" description="Histidine kinase" evidence="15">
    <location>
        <begin position="822"/>
        <end position="1022"/>
    </location>
</feature>
<dbReference type="InterPro" id="IPR001610">
    <property type="entry name" value="PAC"/>
</dbReference>
<dbReference type="InterPro" id="IPR036097">
    <property type="entry name" value="HisK_dim/P_sf"/>
</dbReference>
<evidence type="ECO:0000256" key="2">
    <source>
        <dbReference type="ARBA" id="ARBA00008235"/>
    </source>
</evidence>
<dbReference type="InterPro" id="IPR005467">
    <property type="entry name" value="His_kinase_dom"/>
</dbReference>
<dbReference type="Pfam" id="PF08446">
    <property type="entry name" value="PAS_2"/>
    <property type="match status" value="1"/>
</dbReference>
<dbReference type="Gene3D" id="3.30.450.270">
    <property type="match status" value="2"/>
</dbReference>
<dbReference type="SMART" id="SM00091">
    <property type="entry name" value="PAS"/>
    <property type="match status" value="3"/>
</dbReference>
<comment type="caution">
    <text evidence="17">The sequence shown here is derived from an EMBL/GenBank/DDBJ whole genome shotgun (WGS) entry which is preliminary data.</text>
</comment>
<dbReference type="PROSITE" id="PS50011">
    <property type="entry name" value="PROTEIN_KINASE_DOM"/>
    <property type="match status" value="1"/>
</dbReference>
<dbReference type="EMBL" id="JACGWL010000003">
    <property type="protein sequence ID" value="KAK4405465.1"/>
    <property type="molecule type" value="Genomic_DNA"/>
</dbReference>
<dbReference type="CDD" id="cd13999">
    <property type="entry name" value="STKc_MAP3K-like"/>
    <property type="match status" value="1"/>
</dbReference>
<dbReference type="Gene3D" id="1.10.510.10">
    <property type="entry name" value="Transferase(Phosphotransferase) domain 1"/>
    <property type="match status" value="2"/>
</dbReference>
<evidence type="ECO:0000256" key="1">
    <source>
        <dbReference type="ARBA" id="ARBA00002479"/>
    </source>
</evidence>
<evidence type="ECO:0000256" key="12">
    <source>
        <dbReference type="SAM" id="MobiDB-lite"/>
    </source>
</evidence>
<evidence type="ECO:0000259" key="14">
    <source>
        <dbReference type="PROSITE" id="PS50046"/>
    </source>
</evidence>
<feature type="region of interest" description="Disordered" evidence="12">
    <location>
        <begin position="1155"/>
        <end position="1174"/>
    </location>
</feature>
<feature type="compositionally biased region" description="Basic and acidic residues" evidence="12">
    <location>
        <begin position="1421"/>
        <end position="1442"/>
    </location>
</feature>
<protein>
    <submittedName>
        <fullName evidence="17">Phytochrome B</fullName>
    </submittedName>
</protein>
<evidence type="ECO:0000256" key="9">
    <source>
        <dbReference type="ARBA" id="ARBA00023163"/>
    </source>
</evidence>
<keyword evidence="5" id="KW-0716">Sensory transduction</keyword>
<evidence type="ECO:0000256" key="5">
    <source>
        <dbReference type="ARBA" id="ARBA00022606"/>
    </source>
</evidence>
<dbReference type="Pfam" id="PF01590">
    <property type="entry name" value="GAF"/>
    <property type="match status" value="1"/>
</dbReference>
<dbReference type="InterPro" id="IPR003594">
    <property type="entry name" value="HATPase_dom"/>
</dbReference>
<dbReference type="CDD" id="cd00082">
    <property type="entry name" value="HisKA"/>
    <property type="match status" value="1"/>
</dbReference>
<dbReference type="PROSITE" id="PS50046">
    <property type="entry name" value="PHYTOCHROME_2"/>
    <property type="match status" value="1"/>
</dbReference>
<reference evidence="17" key="2">
    <citation type="journal article" date="2024" name="Plant">
        <title>Genomic evolution and insights into agronomic trait innovations of Sesamum species.</title>
        <authorList>
            <person name="Miao H."/>
            <person name="Wang L."/>
            <person name="Qu L."/>
            <person name="Liu H."/>
            <person name="Sun Y."/>
            <person name="Le M."/>
            <person name="Wang Q."/>
            <person name="Wei S."/>
            <person name="Zheng Y."/>
            <person name="Lin W."/>
            <person name="Duan Y."/>
            <person name="Cao H."/>
            <person name="Xiong S."/>
            <person name="Wang X."/>
            <person name="Wei L."/>
            <person name="Li C."/>
            <person name="Ma Q."/>
            <person name="Ju M."/>
            <person name="Zhao R."/>
            <person name="Li G."/>
            <person name="Mu C."/>
            <person name="Tian Q."/>
            <person name="Mei H."/>
            <person name="Zhang T."/>
            <person name="Gao T."/>
            <person name="Zhang H."/>
        </authorList>
    </citation>
    <scope>NUCLEOTIDE SEQUENCE</scope>
    <source>
        <strain evidence="17">K16</strain>
    </source>
</reference>
<dbReference type="InterPro" id="IPR003018">
    <property type="entry name" value="GAF"/>
</dbReference>
<dbReference type="SMART" id="SM00388">
    <property type="entry name" value="HisKA"/>
    <property type="match status" value="1"/>
</dbReference>
<dbReference type="GO" id="GO:0009637">
    <property type="term" value="P:response to blue light"/>
    <property type="evidence" value="ECO:0007669"/>
    <property type="project" value="UniProtKB-ARBA"/>
</dbReference>
<dbReference type="Proteomes" id="UP001289374">
    <property type="component" value="Unassembled WGS sequence"/>
</dbReference>